<evidence type="ECO:0000256" key="6">
    <source>
        <dbReference type="ARBA" id="ARBA00022801"/>
    </source>
</evidence>
<dbReference type="PANTHER" id="PTHR13966:SF5">
    <property type="entry name" value="ENDONUCLEASE G, MITOCHONDRIAL"/>
    <property type="match status" value="1"/>
</dbReference>
<evidence type="ECO:0000256" key="5">
    <source>
        <dbReference type="ARBA" id="ARBA00022759"/>
    </source>
</evidence>
<dbReference type="GeneID" id="301341596"/>
<dbReference type="InterPro" id="IPR044929">
    <property type="entry name" value="DNA/RNA_non-sp_Endonuclease_sf"/>
</dbReference>
<evidence type="ECO:0000256" key="7">
    <source>
        <dbReference type="ARBA" id="ARBA00022842"/>
    </source>
</evidence>
<dbReference type="GO" id="GO:0003676">
    <property type="term" value="F:nucleic acid binding"/>
    <property type="evidence" value="ECO:0007669"/>
    <property type="project" value="InterPro"/>
</dbReference>
<feature type="chain" id="PRO_5041361537" description="Endonuclease" evidence="11">
    <location>
        <begin position="19"/>
        <end position="248"/>
    </location>
</feature>
<dbReference type="AlphaFoldDB" id="A0AA50KD61"/>
<dbReference type="InterPro" id="IPR020821">
    <property type="entry name" value="ENPP1-3/EXOG-like_nuc-like"/>
</dbReference>
<feature type="domain" description="DNA/RNA non-specific endonuclease/pyrophosphatase/phosphodiesterase" evidence="13">
    <location>
        <begin position="42"/>
        <end position="238"/>
    </location>
</feature>
<dbReference type="GO" id="GO:0046872">
    <property type="term" value="F:metal ion binding"/>
    <property type="evidence" value="ECO:0007669"/>
    <property type="project" value="UniProtKB-KW"/>
</dbReference>
<keyword evidence="7" id="KW-0460">Magnesium</keyword>
<keyword evidence="3 10" id="KW-0540">Nuclease</keyword>
<sequence length="248" mass="27642">MRISLFALLILSSPAVYSADSIYSVHCPVSCPENPVGNNLVFGHLYALSNNSNTKMADWVAYEVDVANFGESPGRDWASDPFLSPDATLEENDYKDASKEPLDADRGHQAPLASFAGSRYWYELNYLSNITPQDKDLNQGAWKNLEDAERDAVSYRNTLFVVTGPLYEKPMPKMPAADEAHAVPSAYYKIVYDKSGNAAAFYMEQSTPRQTHYCSKSLRINELQSRLNYKLPTLKSSTAILKRLGCST</sequence>
<evidence type="ECO:0000256" key="3">
    <source>
        <dbReference type="ARBA" id="ARBA00022722"/>
    </source>
</evidence>
<comment type="cofactor">
    <cofactor evidence="1 10">
        <name>Mg(2+)</name>
        <dbReference type="ChEBI" id="CHEBI:18420"/>
    </cofactor>
</comment>
<dbReference type="EMBL" id="CP132914">
    <property type="protein sequence ID" value="WMB72739.1"/>
    <property type="molecule type" value="Genomic_DNA"/>
</dbReference>
<dbReference type="PANTHER" id="PTHR13966">
    <property type="entry name" value="ENDONUCLEASE RELATED"/>
    <property type="match status" value="1"/>
</dbReference>
<gene>
    <name evidence="14" type="ORF">RA178_20400</name>
</gene>
<feature type="signal peptide" evidence="11">
    <location>
        <begin position="1"/>
        <end position="18"/>
    </location>
</feature>
<keyword evidence="6 10" id="KW-0378">Hydrolase</keyword>
<evidence type="ECO:0000256" key="1">
    <source>
        <dbReference type="ARBA" id="ARBA00001946"/>
    </source>
</evidence>
<dbReference type="InterPro" id="IPR040255">
    <property type="entry name" value="Non-specific_endonuclease"/>
</dbReference>
<evidence type="ECO:0000313" key="14">
    <source>
        <dbReference type="EMBL" id="WMB72739.1"/>
    </source>
</evidence>
<dbReference type="InterPro" id="IPR001604">
    <property type="entry name" value="Endo_G_ENPP1-like_dom"/>
</dbReference>
<dbReference type="PROSITE" id="PS01070">
    <property type="entry name" value="NUCLEASE_NON_SPEC"/>
    <property type="match status" value="1"/>
</dbReference>
<organism evidence="14">
    <name type="scientific">Shewanella oncorhynchi</name>
    <dbReference type="NCBI Taxonomy" id="2726434"/>
    <lineage>
        <taxon>Bacteria</taxon>
        <taxon>Pseudomonadati</taxon>
        <taxon>Pseudomonadota</taxon>
        <taxon>Gammaproteobacteria</taxon>
        <taxon>Alteromonadales</taxon>
        <taxon>Shewanellaceae</taxon>
        <taxon>Shewanella</taxon>
    </lineage>
</organism>
<feature type="domain" description="ENPP1-3/EXOG-like endonuclease/phosphodiesterase" evidence="12">
    <location>
        <begin position="43"/>
        <end position="237"/>
    </location>
</feature>
<dbReference type="Pfam" id="PF01223">
    <property type="entry name" value="Endonuclease_NS"/>
    <property type="match status" value="1"/>
</dbReference>
<comment type="similarity">
    <text evidence="2 10">Belongs to the DNA/RNA non-specific endonuclease family.</text>
</comment>
<keyword evidence="4 9" id="KW-0479">Metal-binding</keyword>
<dbReference type="KEGG" id="sog:RA178_20400"/>
<keyword evidence="11" id="KW-0732">Signal</keyword>
<proteinExistence type="inferred from homology"/>
<dbReference type="GO" id="GO:0016787">
    <property type="term" value="F:hydrolase activity"/>
    <property type="evidence" value="ECO:0007669"/>
    <property type="project" value="UniProtKB-KW"/>
</dbReference>
<accession>A0AA50KD61</accession>
<feature type="active site" description="Proton acceptor" evidence="8">
    <location>
        <position position="108"/>
    </location>
</feature>
<keyword evidence="5 10" id="KW-0255">Endonuclease</keyword>
<feature type="binding site" evidence="9">
    <location>
        <position position="138"/>
    </location>
    <ligand>
        <name>Mg(2+)</name>
        <dbReference type="ChEBI" id="CHEBI:18420"/>
        <note>catalytic</note>
    </ligand>
</feature>
<dbReference type="Gene3D" id="3.40.570.10">
    <property type="entry name" value="Extracellular Endonuclease, subunit A"/>
    <property type="match status" value="1"/>
</dbReference>
<protein>
    <recommendedName>
        <fullName evidence="10">Endonuclease</fullName>
        <ecNumber evidence="10">3.1.30.-</ecNumber>
    </recommendedName>
</protein>
<dbReference type="RefSeq" id="WP_306683630.1">
    <property type="nucleotide sequence ID" value="NZ_CP132914.1"/>
</dbReference>
<evidence type="ECO:0000259" key="12">
    <source>
        <dbReference type="SMART" id="SM00477"/>
    </source>
</evidence>
<evidence type="ECO:0000256" key="8">
    <source>
        <dbReference type="PIRSR" id="PIRSR640255-1"/>
    </source>
</evidence>
<evidence type="ECO:0000256" key="11">
    <source>
        <dbReference type="SAM" id="SignalP"/>
    </source>
</evidence>
<reference evidence="14" key="1">
    <citation type="submission" date="2023-08" db="EMBL/GenBank/DDBJ databases">
        <title>Complete genome sequence of Shewanella oncorhynchi Z-P2, a siderophore putrebactin-producing bacterium.</title>
        <authorList>
            <person name="Zhang Y."/>
        </authorList>
    </citation>
    <scope>NUCLEOTIDE SEQUENCE</scope>
    <source>
        <strain evidence="14">Z-P2</strain>
    </source>
</reference>
<evidence type="ECO:0000259" key="13">
    <source>
        <dbReference type="SMART" id="SM00892"/>
    </source>
</evidence>
<dbReference type="InterPro" id="IPR018524">
    <property type="entry name" value="DNA/RNA_endonuclease_AS"/>
</dbReference>
<dbReference type="Proteomes" id="UP001236800">
    <property type="component" value="Chromosome"/>
</dbReference>
<evidence type="ECO:0000256" key="9">
    <source>
        <dbReference type="PIRSR" id="PIRSR640255-2"/>
    </source>
</evidence>
<dbReference type="SMART" id="SM00477">
    <property type="entry name" value="NUC"/>
    <property type="match status" value="1"/>
</dbReference>
<name>A0AA50KD61_9GAMM</name>
<dbReference type="GO" id="GO:0004519">
    <property type="term" value="F:endonuclease activity"/>
    <property type="evidence" value="ECO:0007669"/>
    <property type="project" value="UniProtKB-UniRule"/>
</dbReference>
<evidence type="ECO:0000256" key="2">
    <source>
        <dbReference type="ARBA" id="ARBA00010052"/>
    </source>
</evidence>
<dbReference type="SUPFAM" id="SSF54060">
    <property type="entry name" value="His-Me finger endonucleases"/>
    <property type="match status" value="1"/>
</dbReference>
<evidence type="ECO:0000256" key="4">
    <source>
        <dbReference type="ARBA" id="ARBA00022723"/>
    </source>
</evidence>
<evidence type="ECO:0000256" key="10">
    <source>
        <dbReference type="RuleBase" id="RU366055"/>
    </source>
</evidence>
<dbReference type="SMART" id="SM00892">
    <property type="entry name" value="Endonuclease_NS"/>
    <property type="match status" value="1"/>
</dbReference>
<dbReference type="EC" id="3.1.30.-" evidence="10"/>
<dbReference type="InterPro" id="IPR044925">
    <property type="entry name" value="His-Me_finger_sf"/>
</dbReference>